<organism evidence="2 3">
    <name type="scientific">Desmophyllum pertusum</name>
    <dbReference type="NCBI Taxonomy" id="174260"/>
    <lineage>
        <taxon>Eukaryota</taxon>
        <taxon>Metazoa</taxon>
        <taxon>Cnidaria</taxon>
        <taxon>Anthozoa</taxon>
        <taxon>Hexacorallia</taxon>
        <taxon>Scleractinia</taxon>
        <taxon>Caryophylliina</taxon>
        <taxon>Caryophylliidae</taxon>
        <taxon>Desmophyllum</taxon>
    </lineage>
</organism>
<feature type="region of interest" description="Disordered" evidence="1">
    <location>
        <begin position="380"/>
        <end position="415"/>
    </location>
</feature>
<dbReference type="EMBL" id="MU826369">
    <property type="protein sequence ID" value="KAJ7378075.1"/>
    <property type="molecule type" value="Genomic_DNA"/>
</dbReference>
<accession>A0A9X0CWG6</accession>
<dbReference type="OrthoDB" id="5962154at2759"/>
<feature type="compositionally biased region" description="Acidic residues" evidence="1">
    <location>
        <begin position="397"/>
        <end position="406"/>
    </location>
</feature>
<proteinExistence type="predicted"/>
<reference evidence="2" key="1">
    <citation type="submission" date="2023-01" db="EMBL/GenBank/DDBJ databases">
        <title>Genome assembly of the deep-sea coral Lophelia pertusa.</title>
        <authorList>
            <person name="Herrera S."/>
            <person name="Cordes E."/>
        </authorList>
    </citation>
    <scope>NUCLEOTIDE SEQUENCE</scope>
    <source>
        <strain evidence="2">USNM1676648</strain>
        <tissue evidence="2">Polyp</tissue>
    </source>
</reference>
<gene>
    <name evidence="2" type="ORF">OS493_024738</name>
</gene>
<evidence type="ECO:0000256" key="1">
    <source>
        <dbReference type="SAM" id="MobiDB-lite"/>
    </source>
</evidence>
<evidence type="ECO:0000313" key="2">
    <source>
        <dbReference type="EMBL" id="KAJ7378075.1"/>
    </source>
</evidence>
<keyword evidence="3" id="KW-1185">Reference proteome</keyword>
<feature type="region of interest" description="Disordered" evidence="1">
    <location>
        <begin position="146"/>
        <end position="169"/>
    </location>
</feature>
<dbReference type="AlphaFoldDB" id="A0A9X0CWG6"/>
<name>A0A9X0CWG6_9CNID</name>
<protein>
    <submittedName>
        <fullName evidence="2">Uncharacterized protein</fullName>
    </submittedName>
</protein>
<sequence length="544" mass="61201">MYSLNDITNGCLKMEAPASSYTGQSNEMISIRRIPVVRAETSCSTISHQAILLPQESIYEVPSLGEINTQDDVLNIQISDVQGAASDHKANKHERMTVNQRIENHVDKLRNLVMQSTLQFGTQEKVPLTERLPGGQLSKHMITQEKRHPVETDVRSPVNQSGILDGEPLSETAKQRKELSFQLNSHERVPSYHLSHQPEVSQMSNQYPSPACQMNVGSMSAYQVNTQGPLSSDQNGASESVSSYQISTNLAPPSVYTSSPISYMGTQEKMPNSQLGNFEKNALHQTNYHKEMSTYHGGYNSHCSQQTMPFSQTETHDLTSNYHRSSYTCNCSCRAHTSDYSASGLETQRPSVIMVPVDRHNTGSCVSHVPFKVNTTSLRSENPQLIPQDFANRMDYSDDSDSSSDDESGKPEKYFRKNINGTTAKFKLTKEEWSRMPINTFPSGGRLLSGDWTQIFLSKVKESNPWCSFRFKNNHVRSENSRKIHSAVFFRGGAECKRPECNVKVRFVIRKEEGKHVDVTYVGDLCHNSQPGGRDDRKRKTELR</sequence>
<evidence type="ECO:0000313" key="3">
    <source>
        <dbReference type="Proteomes" id="UP001163046"/>
    </source>
</evidence>
<dbReference type="Proteomes" id="UP001163046">
    <property type="component" value="Unassembled WGS sequence"/>
</dbReference>
<comment type="caution">
    <text evidence="2">The sequence shown here is derived from an EMBL/GenBank/DDBJ whole genome shotgun (WGS) entry which is preliminary data.</text>
</comment>